<proteinExistence type="inferred from homology"/>
<dbReference type="GO" id="GO:0085029">
    <property type="term" value="P:extracellular matrix assembly"/>
    <property type="evidence" value="ECO:0007669"/>
    <property type="project" value="TreeGrafter"/>
</dbReference>
<protein>
    <recommendedName>
        <fullName evidence="8">Glycosyltransferase 2-like domain-containing protein</fullName>
    </recommendedName>
</protein>
<feature type="transmembrane region" description="Helical" evidence="7">
    <location>
        <begin position="382"/>
        <end position="404"/>
    </location>
</feature>
<keyword evidence="7" id="KW-0812">Transmembrane</keyword>
<dbReference type="InterPro" id="IPR029044">
    <property type="entry name" value="Nucleotide-diphossugar_trans"/>
</dbReference>
<dbReference type="Proteomes" id="UP000177096">
    <property type="component" value="Unassembled WGS sequence"/>
</dbReference>
<dbReference type="PANTHER" id="PTHR22913">
    <property type="entry name" value="HYALURONAN SYNTHASE"/>
    <property type="match status" value="1"/>
</dbReference>
<feature type="domain" description="Glycosyltransferase 2-like" evidence="8">
    <location>
        <begin position="46"/>
        <end position="210"/>
    </location>
</feature>
<evidence type="ECO:0000256" key="3">
    <source>
        <dbReference type="ARBA" id="ARBA00022475"/>
    </source>
</evidence>
<evidence type="ECO:0000256" key="2">
    <source>
        <dbReference type="ARBA" id="ARBA00006782"/>
    </source>
</evidence>
<evidence type="ECO:0000256" key="5">
    <source>
        <dbReference type="ARBA" id="ARBA00022679"/>
    </source>
</evidence>
<feature type="transmembrane region" description="Helical" evidence="7">
    <location>
        <begin position="6"/>
        <end position="26"/>
    </location>
</feature>
<dbReference type="GO" id="GO:0050501">
    <property type="term" value="F:hyaluronan synthase activity"/>
    <property type="evidence" value="ECO:0007669"/>
    <property type="project" value="TreeGrafter"/>
</dbReference>
<evidence type="ECO:0000256" key="4">
    <source>
        <dbReference type="ARBA" id="ARBA00022676"/>
    </source>
</evidence>
<evidence type="ECO:0000313" key="9">
    <source>
        <dbReference type="EMBL" id="OHB08872.1"/>
    </source>
</evidence>
<dbReference type="CDD" id="cd06423">
    <property type="entry name" value="CESA_like"/>
    <property type="match status" value="1"/>
</dbReference>
<dbReference type="GO" id="GO:0005886">
    <property type="term" value="C:plasma membrane"/>
    <property type="evidence" value="ECO:0007669"/>
    <property type="project" value="UniProtKB-SubCell"/>
</dbReference>
<dbReference type="EMBL" id="MHWM01000017">
    <property type="protein sequence ID" value="OHB08872.1"/>
    <property type="molecule type" value="Genomic_DNA"/>
</dbReference>
<organism evidence="9 10">
    <name type="scientific">Candidatus Zambryskibacteria bacterium RIFCSPLOWO2_02_FULL_39_14</name>
    <dbReference type="NCBI Taxonomy" id="1802769"/>
    <lineage>
        <taxon>Bacteria</taxon>
        <taxon>Candidatus Zambryskiibacteriota</taxon>
    </lineage>
</organism>
<evidence type="ECO:0000313" key="10">
    <source>
        <dbReference type="Proteomes" id="UP000177096"/>
    </source>
</evidence>
<reference evidence="9 10" key="1">
    <citation type="journal article" date="2016" name="Nat. Commun.">
        <title>Thousands of microbial genomes shed light on interconnected biogeochemical processes in an aquifer system.</title>
        <authorList>
            <person name="Anantharaman K."/>
            <person name="Brown C.T."/>
            <person name="Hug L.A."/>
            <person name="Sharon I."/>
            <person name="Castelle C.J."/>
            <person name="Probst A.J."/>
            <person name="Thomas B.C."/>
            <person name="Singh A."/>
            <person name="Wilkins M.J."/>
            <person name="Karaoz U."/>
            <person name="Brodie E.L."/>
            <person name="Williams K.H."/>
            <person name="Hubbard S.S."/>
            <person name="Banfield J.F."/>
        </authorList>
    </citation>
    <scope>NUCLEOTIDE SEQUENCE [LARGE SCALE GENOMIC DNA]</scope>
</reference>
<comment type="caution">
    <text evidence="9">The sequence shown here is derived from an EMBL/GenBank/DDBJ whole genome shotgun (WGS) entry which is preliminary data.</text>
</comment>
<feature type="transmembrane region" description="Helical" evidence="7">
    <location>
        <begin position="321"/>
        <end position="338"/>
    </location>
</feature>
<dbReference type="Pfam" id="PF00535">
    <property type="entry name" value="Glycos_transf_2"/>
    <property type="match status" value="1"/>
</dbReference>
<dbReference type="SUPFAM" id="SSF53448">
    <property type="entry name" value="Nucleotide-diphospho-sugar transferases"/>
    <property type="match status" value="1"/>
</dbReference>
<evidence type="ECO:0000256" key="7">
    <source>
        <dbReference type="SAM" id="Phobius"/>
    </source>
</evidence>
<dbReference type="PANTHER" id="PTHR22913:SF12">
    <property type="entry name" value="MANNURONAN SYNTHASE"/>
    <property type="match status" value="1"/>
</dbReference>
<feature type="transmembrane region" description="Helical" evidence="7">
    <location>
        <begin position="350"/>
        <end position="370"/>
    </location>
</feature>
<evidence type="ECO:0000256" key="1">
    <source>
        <dbReference type="ARBA" id="ARBA00004236"/>
    </source>
</evidence>
<keyword evidence="5" id="KW-0808">Transferase</keyword>
<dbReference type="GO" id="GO:0030213">
    <property type="term" value="P:hyaluronan biosynthetic process"/>
    <property type="evidence" value="ECO:0007669"/>
    <property type="project" value="TreeGrafter"/>
</dbReference>
<keyword evidence="6 7" id="KW-0472">Membrane</keyword>
<keyword evidence="4" id="KW-0328">Glycosyltransferase</keyword>
<gene>
    <name evidence="9" type="ORF">A3I86_00765</name>
</gene>
<evidence type="ECO:0000256" key="6">
    <source>
        <dbReference type="ARBA" id="ARBA00023136"/>
    </source>
</evidence>
<sequence>MLFLFSYGVSVTLIIWMTFFVAFIFYKDPYEIAVQNKKMKGSYMVSCMVAVKNEEKNISRCIDSMLRQTYENKEIIVVNDASTDGTLKILKEYEERGEIILIDLKQNVGKKKALARAMTIAKGEIFAHTDSDSVWATDAIEHIEKIFEHDKDVGAVSGHGRALNGSQNTLTKIQDSWMEGQFSIRKAFESVFGAVTCVSGPLAVFRKEAIFNFIPAWENDTFLGREFKFATDRTMTGFVLGNGTIGRKIKEEYKDSPFVKDFDYKIRHWKVLYCKSAKSWTIVPDNFRSFLIQQVRWKKSFIRNLFFTGAFYWRKPIPVALVYYLHILFVLMGPFISFRHLVYLPLKGDILSAVLYLCGIIFIGFSFALACKLEEKGEHRWIYRPLMSLMSTLVISWLLFYSAVTIRKMVWSRG</sequence>
<comment type="subcellular location">
    <subcellularLocation>
        <location evidence="1">Cell membrane</location>
    </subcellularLocation>
</comment>
<evidence type="ECO:0000259" key="8">
    <source>
        <dbReference type="Pfam" id="PF00535"/>
    </source>
</evidence>
<dbReference type="AlphaFoldDB" id="A0A1G2UI59"/>
<dbReference type="InterPro" id="IPR001173">
    <property type="entry name" value="Glyco_trans_2-like"/>
</dbReference>
<name>A0A1G2UI59_9BACT</name>
<accession>A0A1G2UI59</accession>
<dbReference type="Gene3D" id="3.90.550.10">
    <property type="entry name" value="Spore Coat Polysaccharide Biosynthesis Protein SpsA, Chain A"/>
    <property type="match status" value="1"/>
</dbReference>
<comment type="similarity">
    <text evidence="2">Belongs to the NodC/HAS family.</text>
</comment>
<keyword evidence="3" id="KW-1003">Cell membrane</keyword>
<keyword evidence="7" id="KW-1133">Transmembrane helix</keyword>